<dbReference type="STRING" id="83767.SAMN05660652_01392"/>
<accession>A0A1G8AHT9</accession>
<protein>
    <submittedName>
        <fullName evidence="1">Uncharacterized protein</fullName>
    </submittedName>
</protein>
<dbReference type="RefSeq" id="WP_091935875.1">
    <property type="nucleotide sequence ID" value="NZ_FNCY01000004.1"/>
</dbReference>
<gene>
    <name evidence="1" type="ORF">SAMN05660652_01392</name>
</gene>
<organism evidence="1 2">
    <name type="scientific">Propionivibrio dicarboxylicus</name>
    <dbReference type="NCBI Taxonomy" id="83767"/>
    <lineage>
        <taxon>Bacteria</taxon>
        <taxon>Pseudomonadati</taxon>
        <taxon>Pseudomonadota</taxon>
        <taxon>Betaproteobacteria</taxon>
        <taxon>Rhodocyclales</taxon>
        <taxon>Rhodocyclaceae</taxon>
        <taxon>Propionivibrio</taxon>
    </lineage>
</organism>
<proteinExistence type="predicted"/>
<keyword evidence="2" id="KW-1185">Reference proteome</keyword>
<evidence type="ECO:0000313" key="2">
    <source>
        <dbReference type="Proteomes" id="UP000198607"/>
    </source>
</evidence>
<reference evidence="1 2" key="1">
    <citation type="submission" date="2016-10" db="EMBL/GenBank/DDBJ databases">
        <authorList>
            <person name="de Groot N.N."/>
        </authorList>
    </citation>
    <scope>NUCLEOTIDE SEQUENCE [LARGE SCALE GENOMIC DNA]</scope>
    <source>
        <strain evidence="1 2">DSM 5885</strain>
    </source>
</reference>
<dbReference type="OrthoDB" id="2040040at2"/>
<dbReference type="AlphaFoldDB" id="A0A1G8AHT9"/>
<sequence>MGIDRDRLQASVRAALACPDARWYRQMLAQDASGCPLSEDEADGVVQGAMAAAVSLAEKTRRAFPGVSAEALAAALQLEIVPMPDDAGLGNVPLIGQYQPGARQIRLHEQTLARIEDFIRAQGLEALTPASELRPCVLYHEIFHALEEATPGIYTRSAMLQRRWFGVWPRRRGLASASEIGAIHYSRIMSGIAYSPRLFECYLLLDGRAAPESLPGEFAGVGKEQNRAFD</sequence>
<name>A0A1G8AHT9_9RHOO</name>
<evidence type="ECO:0000313" key="1">
    <source>
        <dbReference type="EMBL" id="SDH20544.1"/>
    </source>
</evidence>
<dbReference type="Proteomes" id="UP000198607">
    <property type="component" value="Unassembled WGS sequence"/>
</dbReference>
<dbReference type="EMBL" id="FNCY01000004">
    <property type="protein sequence ID" value="SDH20544.1"/>
    <property type="molecule type" value="Genomic_DNA"/>
</dbReference>